<feature type="domain" description="Protein kinase" evidence="14">
    <location>
        <begin position="16"/>
        <end position="274"/>
    </location>
</feature>
<dbReference type="CDD" id="cd14007">
    <property type="entry name" value="STKc_Aurora"/>
    <property type="match status" value="1"/>
</dbReference>
<feature type="binding site" evidence="9">
    <location>
        <position position="159"/>
    </location>
    <ligand>
        <name>ATP</name>
        <dbReference type="ChEBI" id="CHEBI:30616"/>
    </ligand>
</feature>
<evidence type="ECO:0000313" key="15">
    <source>
        <dbReference type="EMBL" id="RNA42915.1"/>
    </source>
</evidence>
<feature type="active site" description="Proton acceptor" evidence="8">
    <location>
        <position position="141"/>
    </location>
</feature>
<keyword evidence="5 9" id="KW-0067">ATP-binding</keyword>
<feature type="binding site" evidence="9">
    <location>
        <position position="26"/>
    </location>
    <ligand>
        <name>ATP</name>
        <dbReference type="ChEBI" id="CHEBI:30616"/>
    </ligand>
</feature>
<evidence type="ECO:0000256" key="8">
    <source>
        <dbReference type="PIRSR" id="PIRSR630616-1"/>
    </source>
</evidence>
<evidence type="ECO:0000259" key="14">
    <source>
        <dbReference type="PROSITE" id="PS50011"/>
    </source>
</evidence>
<evidence type="ECO:0000256" key="6">
    <source>
        <dbReference type="ARBA" id="ARBA00047899"/>
    </source>
</evidence>
<dbReference type="InterPro" id="IPR008271">
    <property type="entry name" value="Ser/Thr_kinase_AS"/>
</dbReference>
<dbReference type="InterPro" id="IPR000719">
    <property type="entry name" value="Prot_kinase_dom"/>
</dbReference>
<comment type="similarity">
    <text evidence="13">Belongs to the protein kinase superfamily. Ser/Thr protein kinase family. Aurora subfamily.</text>
</comment>
<comment type="catalytic activity">
    <reaction evidence="7 13">
        <text>L-seryl-[protein] + ATP = O-phospho-L-seryl-[protein] + ADP + H(+)</text>
        <dbReference type="Rhea" id="RHEA:17989"/>
        <dbReference type="Rhea" id="RHEA-COMP:9863"/>
        <dbReference type="Rhea" id="RHEA-COMP:11604"/>
        <dbReference type="ChEBI" id="CHEBI:15378"/>
        <dbReference type="ChEBI" id="CHEBI:29999"/>
        <dbReference type="ChEBI" id="CHEBI:30616"/>
        <dbReference type="ChEBI" id="CHEBI:83421"/>
        <dbReference type="ChEBI" id="CHEBI:456216"/>
        <dbReference type="EC" id="2.7.11.1"/>
    </reaction>
</comment>
<dbReference type="GO" id="GO:0005524">
    <property type="term" value="F:ATP binding"/>
    <property type="evidence" value="ECO:0007669"/>
    <property type="project" value="UniProtKB-UniRule"/>
</dbReference>
<dbReference type="FunFam" id="3.30.200.20:FF:000042">
    <property type="entry name" value="Aurora kinase A"/>
    <property type="match status" value="1"/>
</dbReference>
<organism evidence="15 16">
    <name type="scientific">Brachionus plicatilis</name>
    <name type="common">Marine rotifer</name>
    <name type="synonym">Brachionus muelleri</name>
    <dbReference type="NCBI Taxonomy" id="10195"/>
    <lineage>
        <taxon>Eukaryota</taxon>
        <taxon>Metazoa</taxon>
        <taxon>Spiralia</taxon>
        <taxon>Gnathifera</taxon>
        <taxon>Rotifera</taxon>
        <taxon>Eurotatoria</taxon>
        <taxon>Monogononta</taxon>
        <taxon>Pseudotrocha</taxon>
        <taxon>Ploima</taxon>
        <taxon>Brachionidae</taxon>
        <taxon>Brachionus</taxon>
    </lineage>
</organism>
<keyword evidence="3 9" id="KW-0547">Nucleotide-binding</keyword>
<dbReference type="PROSITE" id="PS50011">
    <property type="entry name" value="PROTEIN_KINASE_DOM"/>
    <property type="match status" value="1"/>
</dbReference>
<dbReference type="SUPFAM" id="SSF56112">
    <property type="entry name" value="Protein kinase-like (PK-like)"/>
    <property type="match status" value="1"/>
</dbReference>
<feature type="binding site" evidence="9">
    <location>
        <begin position="145"/>
        <end position="146"/>
    </location>
    <ligand>
        <name>ATP</name>
        <dbReference type="ChEBI" id="CHEBI:30616"/>
    </ligand>
</feature>
<keyword evidence="1 12" id="KW-0723">Serine/threonine-protein kinase</keyword>
<comment type="caution">
    <text evidence="15">The sequence shown here is derived from an EMBL/GenBank/DDBJ whole genome shotgun (WGS) entry which is preliminary data.</text>
</comment>
<evidence type="ECO:0000256" key="5">
    <source>
        <dbReference type="ARBA" id="ARBA00022840"/>
    </source>
</evidence>
<feature type="cross-link" description="Glycyl lysine isopeptide (Lys-Gly) (interchain with G-Cter in SUMO2)" evidence="10">
    <location>
        <position position="143"/>
    </location>
</feature>
<evidence type="ECO:0000256" key="2">
    <source>
        <dbReference type="ARBA" id="ARBA00022679"/>
    </source>
</evidence>
<gene>
    <name evidence="15" type="ORF">BpHYR1_043700</name>
</gene>
<dbReference type="PANTHER" id="PTHR24350">
    <property type="entry name" value="SERINE/THREONINE-PROTEIN KINASE IAL-RELATED"/>
    <property type="match status" value="1"/>
</dbReference>
<dbReference type="Proteomes" id="UP000276133">
    <property type="component" value="Unassembled WGS sequence"/>
</dbReference>
<dbReference type="PROSITE" id="PS00107">
    <property type="entry name" value="PROTEIN_KINASE_ATP"/>
    <property type="match status" value="1"/>
</dbReference>
<protein>
    <recommendedName>
        <fullName evidence="13">Aurora kinase</fullName>
        <ecNumber evidence="13">2.7.11.1</ecNumber>
    </recommendedName>
</protein>
<accession>A0A3M7T4N7</accession>
<evidence type="ECO:0000256" key="10">
    <source>
        <dbReference type="PIRSR" id="PIRSR630616-3"/>
    </source>
</evidence>
<dbReference type="AlphaFoldDB" id="A0A3M7T4N7"/>
<feature type="binding site" evidence="9 11">
    <location>
        <position position="47"/>
    </location>
    <ligand>
        <name>ATP</name>
        <dbReference type="ChEBI" id="CHEBI:30616"/>
    </ligand>
</feature>
<dbReference type="InterPro" id="IPR011009">
    <property type="entry name" value="Kinase-like_dom_sf"/>
</dbReference>
<dbReference type="FunFam" id="1.10.510.10:FF:000235">
    <property type="entry name" value="Serine/threonine-protein kinase ark1"/>
    <property type="match status" value="1"/>
</dbReference>
<dbReference type="Pfam" id="PF00069">
    <property type="entry name" value="Pkinase"/>
    <property type="match status" value="1"/>
</dbReference>
<evidence type="ECO:0000256" key="9">
    <source>
        <dbReference type="PIRSR" id="PIRSR630616-2"/>
    </source>
</evidence>
<evidence type="ECO:0000256" key="11">
    <source>
        <dbReference type="PROSITE-ProRule" id="PRU10141"/>
    </source>
</evidence>
<dbReference type="InterPro" id="IPR017441">
    <property type="entry name" value="Protein_kinase_ATP_BS"/>
</dbReference>
<dbReference type="InterPro" id="IPR030616">
    <property type="entry name" value="Aur-like"/>
</dbReference>
<comment type="catalytic activity">
    <reaction evidence="6 13">
        <text>L-threonyl-[protein] + ATP = O-phospho-L-threonyl-[protein] + ADP + H(+)</text>
        <dbReference type="Rhea" id="RHEA:46608"/>
        <dbReference type="Rhea" id="RHEA-COMP:11060"/>
        <dbReference type="Rhea" id="RHEA-COMP:11605"/>
        <dbReference type="ChEBI" id="CHEBI:15378"/>
        <dbReference type="ChEBI" id="CHEBI:30013"/>
        <dbReference type="ChEBI" id="CHEBI:30616"/>
        <dbReference type="ChEBI" id="CHEBI:61977"/>
        <dbReference type="ChEBI" id="CHEBI:456216"/>
        <dbReference type="EC" id="2.7.11.1"/>
    </reaction>
</comment>
<keyword evidence="2 13" id="KW-0808">Transferase</keyword>
<dbReference type="OrthoDB" id="377346at2759"/>
<evidence type="ECO:0000256" key="13">
    <source>
        <dbReference type="RuleBase" id="RU367134"/>
    </source>
</evidence>
<feature type="non-terminal residue" evidence="15">
    <location>
        <position position="290"/>
    </location>
</feature>
<keyword evidence="16" id="KW-1185">Reference proteome</keyword>
<dbReference type="GO" id="GO:0004674">
    <property type="term" value="F:protein serine/threonine kinase activity"/>
    <property type="evidence" value="ECO:0007669"/>
    <property type="project" value="UniProtKB-KW"/>
</dbReference>
<evidence type="ECO:0000313" key="16">
    <source>
        <dbReference type="Proteomes" id="UP000276133"/>
    </source>
</evidence>
<dbReference type="EMBL" id="REGN01000297">
    <property type="protein sequence ID" value="RNA42915.1"/>
    <property type="molecule type" value="Genomic_DNA"/>
</dbReference>
<dbReference type="STRING" id="10195.A0A3M7T4N7"/>
<evidence type="ECO:0000256" key="12">
    <source>
        <dbReference type="RuleBase" id="RU000304"/>
    </source>
</evidence>
<evidence type="ECO:0000256" key="3">
    <source>
        <dbReference type="ARBA" id="ARBA00022741"/>
    </source>
</evidence>
<sequence>MGSYIQEEEPWTLTDFCFGKPLGRGRFGRVYVAKEKRTEYQHLVAIKIMSKNYIKKNKTTENFKRECELHLSLKHPNIISFYGWFHDNNKIYFILEFASGGNLYKLIKSGDRIEEKKAATYILQICWALEYIHSKNIIHRDLKPENILIGSLGEIKIADFGWANQIRNSDIPEENLCHSLVGTLDYLCPEVILREAHSEKVDIWCVGVLCYELLSGQAPFCCDDHSETIERIKMVKYKLPDWFGDNLKELISSILVFNPIERLSIEQIMKSRWIKKNANYNKSYMNFFKY</sequence>
<evidence type="ECO:0000256" key="7">
    <source>
        <dbReference type="ARBA" id="ARBA00048679"/>
    </source>
</evidence>
<dbReference type="EC" id="2.7.11.1" evidence="13"/>
<feature type="binding site" evidence="9">
    <location>
        <begin position="96"/>
        <end position="98"/>
    </location>
    <ligand>
        <name>ATP</name>
        <dbReference type="ChEBI" id="CHEBI:30616"/>
    </ligand>
</feature>
<evidence type="ECO:0000256" key="1">
    <source>
        <dbReference type="ARBA" id="ARBA00022527"/>
    </source>
</evidence>
<dbReference type="PROSITE" id="PS00108">
    <property type="entry name" value="PROTEIN_KINASE_ST"/>
    <property type="match status" value="1"/>
</dbReference>
<dbReference type="PIRSF" id="PIRSF000654">
    <property type="entry name" value="Integrin-linked_kinase"/>
    <property type="match status" value="1"/>
</dbReference>
<dbReference type="Gene3D" id="1.10.510.10">
    <property type="entry name" value="Transferase(Phosphotransferase) domain 1"/>
    <property type="match status" value="1"/>
</dbReference>
<evidence type="ECO:0000256" key="4">
    <source>
        <dbReference type="ARBA" id="ARBA00022777"/>
    </source>
</evidence>
<name>A0A3M7T4N7_BRAPC</name>
<dbReference type="SMART" id="SM00220">
    <property type="entry name" value="S_TKc"/>
    <property type="match status" value="1"/>
</dbReference>
<proteinExistence type="inferred from homology"/>
<reference evidence="15 16" key="1">
    <citation type="journal article" date="2018" name="Sci. Rep.">
        <title>Genomic signatures of local adaptation to the degree of environmental predictability in rotifers.</title>
        <authorList>
            <person name="Franch-Gras L."/>
            <person name="Hahn C."/>
            <person name="Garcia-Roger E.M."/>
            <person name="Carmona M.J."/>
            <person name="Serra M."/>
            <person name="Gomez A."/>
        </authorList>
    </citation>
    <scope>NUCLEOTIDE SEQUENCE [LARGE SCALE GENOMIC DNA]</scope>
    <source>
        <strain evidence="15">HYR1</strain>
    </source>
</reference>
<keyword evidence="4 13" id="KW-0418">Kinase</keyword>